<protein>
    <submittedName>
        <fullName evidence="1">Uncharacterized protein</fullName>
    </submittedName>
</protein>
<dbReference type="EMBL" id="WKJJ01000010">
    <property type="protein sequence ID" value="MRV73560.1"/>
    <property type="molecule type" value="Genomic_DNA"/>
</dbReference>
<reference evidence="1 2" key="1">
    <citation type="submission" date="2019-11" db="EMBL/GenBank/DDBJ databases">
        <title>Novel species isolated from a subtropical stream in China.</title>
        <authorList>
            <person name="Lu H."/>
        </authorList>
    </citation>
    <scope>NUCLEOTIDE SEQUENCE [LARGE SCALE GENOMIC DNA]</scope>
    <source>
        <strain evidence="1 2">FT92W</strain>
    </source>
</reference>
<dbReference type="AlphaFoldDB" id="A0A7X2LSI5"/>
<accession>A0A7X2LSI5</accession>
<keyword evidence="2" id="KW-1185">Reference proteome</keyword>
<dbReference type="Proteomes" id="UP000446768">
    <property type="component" value="Unassembled WGS sequence"/>
</dbReference>
<dbReference type="CDD" id="cd06464">
    <property type="entry name" value="ACD_sHsps-like"/>
    <property type="match status" value="1"/>
</dbReference>
<sequence length="288" mass="31824">MGQDNMHTSWKSAGFHNKKVLDDAAQCRCGATPNFLRIAENERLQMTDFATQDTAVIAATVAPTVDANTIEPTVKTHVPSIQIVDAIAAPPQLENQPRQPLSDVVKSKQEERRDLFALVDTIRCFVESHCAEAANKSYSEIYNGTFDVRFDSPDEVTPKTINALLSKGVVFFFPCNINQYPWLKKYCKQDGGINLSALCTRKNRPANINDTDWTSLMSMWAAVSTVLHVKGIDPIYAVFTEALRSFGHGGPKINRKLGGDLAAMQGNQAPMQDVLKKLISLLEVLPND</sequence>
<proteinExistence type="predicted"/>
<dbReference type="RefSeq" id="WP_154376221.1">
    <property type="nucleotide sequence ID" value="NZ_WKJJ01000010.1"/>
</dbReference>
<evidence type="ECO:0000313" key="2">
    <source>
        <dbReference type="Proteomes" id="UP000446768"/>
    </source>
</evidence>
<name>A0A7X2LSI5_9BURK</name>
<organism evidence="1 2">
    <name type="scientific">Pseudoduganella rivuli</name>
    <dbReference type="NCBI Taxonomy" id="2666085"/>
    <lineage>
        <taxon>Bacteria</taxon>
        <taxon>Pseudomonadati</taxon>
        <taxon>Pseudomonadota</taxon>
        <taxon>Betaproteobacteria</taxon>
        <taxon>Burkholderiales</taxon>
        <taxon>Oxalobacteraceae</taxon>
        <taxon>Telluria group</taxon>
        <taxon>Pseudoduganella</taxon>
    </lineage>
</organism>
<comment type="caution">
    <text evidence="1">The sequence shown here is derived from an EMBL/GenBank/DDBJ whole genome shotgun (WGS) entry which is preliminary data.</text>
</comment>
<evidence type="ECO:0000313" key="1">
    <source>
        <dbReference type="EMBL" id="MRV73560.1"/>
    </source>
</evidence>
<gene>
    <name evidence="1" type="ORF">GJ700_17750</name>
</gene>